<dbReference type="GO" id="GO:0000150">
    <property type="term" value="F:DNA strand exchange activity"/>
    <property type="evidence" value="ECO:0007669"/>
    <property type="project" value="InterPro"/>
</dbReference>
<dbReference type="InterPro" id="IPR036162">
    <property type="entry name" value="Resolvase-like_N_sf"/>
</dbReference>
<dbReference type="Proteomes" id="UP000034531">
    <property type="component" value="Unassembled WGS sequence"/>
</dbReference>
<evidence type="ECO:0000259" key="2">
    <source>
        <dbReference type="PROSITE" id="PS51736"/>
    </source>
</evidence>
<dbReference type="CDD" id="cd00338">
    <property type="entry name" value="Ser_Recombinase"/>
    <property type="match status" value="1"/>
</dbReference>
<dbReference type="Gene3D" id="3.90.1750.20">
    <property type="entry name" value="Putative Large Serine Recombinase, Chain B, Domain 2"/>
    <property type="match status" value="1"/>
</dbReference>
<feature type="coiled-coil region" evidence="1">
    <location>
        <begin position="390"/>
        <end position="452"/>
    </location>
</feature>
<protein>
    <recommendedName>
        <fullName evidence="6">Recombinase family protein</fullName>
    </recommendedName>
</protein>
<dbReference type="AlphaFoldDB" id="A0A0G0UIN9"/>
<dbReference type="PROSITE" id="PS51736">
    <property type="entry name" value="RECOMBINASES_3"/>
    <property type="match status" value="1"/>
</dbReference>
<dbReference type="EMBL" id="LBYI01000015">
    <property type="protein sequence ID" value="KKR50057.1"/>
    <property type="molecule type" value="Genomic_DNA"/>
</dbReference>
<dbReference type="InterPro" id="IPR006119">
    <property type="entry name" value="Resolv_N"/>
</dbReference>
<dbReference type="PANTHER" id="PTHR30461:SF23">
    <property type="entry name" value="DNA RECOMBINASE-RELATED"/>
    <property type="match status" value="1"/>
</dbReference>
<dbReference type="InterPro" id="IPR050639">
    <property type="entry name" value="SSR_resolvase"/>
</dbReference>
<keyword evidence="1" id="KW-0175">Coiled coil</keyword>
<dbReference type="SMART" id="SM00857">
    <property type="entry name" value="Resolvase"/>
    <property type="match status" value="1"/>
</dbReference>
<evidence type="ECO:0000256" key="1">
    <source>
        <dbReference type="SAM" id="Coils"/>
    </source>
</evidence>
<dbReference type="GO" id="GO:0003677">
    <property type="term" value="F:DNA binding"/>
    <property type="evidence" value="ECO:0007669"/>
    <property type="project" value="InterPro"/>
</dbReference>
<dbReference type="PROSITE" id="PS51737">
    <property type="entry name" value="RECOMBINASE_DNA_BIND"/>
    <property type="match status" value="1"/>
</dbReference>
<proteinExistence type="predicted"/>
<gene>
    <name evidence="4" type="ORF">UT84_C0015G0005</name>
</gene>
<evidence type="ECO:0000259" key="3">
    <source>
        <dbReference type="PROSITE" id="PS51737"/>
    </source>
</evidence>
<feature type="domain" description="Recombinase" evidence="3">
    <location>
        <begin position="156"/>
        <end position="298"/>
    </location>
</feature>
<dbReference type="InterPro" id="IPR011109">
    <property type="entry name" value="DNA_bind_recombinase_dom"/>
</dbReference>
<comment type="caution">
    <text evidence="4">The sequence shown here is derived from an EMBL/GenBank/DDBJ whole genome shotgun (WGS) entry which is preliminary data.</text>
</comment>
<evidence type="ECO:0008006" key="6">
    <source>
        <dbReference type="Google" id="ProtNLM"/>
    </source>
</evidence>
<reference evidence="4 5" key="1">
    <citation type="journal article" date="2015" name="Nature">
        <title>rRNA introns, odd ribosomes, and small enigmatic genomes across a large radiation of phyla.</title>
        <authorList>
            <person name="Brown C.T."/>
            <person name="Hug L.A."/>
            <person name="Thomas B.C."/>
            <person name="Sharon I."/>
            <person name="Castelle C.J."/>
            <person name="Singh A."/>
            <person name="Wilkins M.J."/>
            <person name="Williams K.H."/>
            <person name="Banfield J.F."/>
        </authorList>
    </citation>
    <scope>NUCLEOTIDE SEQUENCE [LARGE SCALE GENOMIC DNA]</scope>
</reference>
<dbReference type="InterPro" id="IPR038109">
    <property type="entry name" value="DNA_bind_recomb_sf"/>
</dbReference>
<sequence length="536" mass="62644">MKRIAIAARVSTNRQEKEATIESQIAELEFWASENDCVIVERYIDDGWSGEILARPELDRLRDDASKGIWESVVFVDRDRLARKLSLQELVIDELVEKDVEIIFLNEPLADNPEGRIMQQIKGVFAEYERAKIAERMRRGKIHNANEGKLVTGTPPYGYKYFPKTKTTVAKYEIYQPEAEIVRMIFKWVAEEGYSMRQVVKELFKRKIPPAKRISKRWVKSSVERLLNRQDYIGTSYYNKTVSVVPKHPQNVGKYKKIKKSSRRMKPKEDWIAIPVPPIINKELFKQAHLKLQENKIYNRRNKKYDYLLSGKVFCTSGHKRVGDSVNGHYYYRCAERIYKFPLPHKCDAEGVNAQILDGMVWYKLLTLLSKPQVVRPQVERWKEKQSKVVSRSQEEIERLNLALDKLREEEERHVKVYGAGFVTFEKLQDDLQDLKAKKEAIESQIKETGEKAPDDEVNLDRFDDICTDIFYTLKYAHASEKQRYARNLLVSIYVGERRSALVNGHIPLVTQAQNIQDVLIGRHSRFAECRQKHAF</sequence>
<dbReference type="Gene3D" id="3.40.50.1390">
    <property type="entry name" value="Resolvase, N-terminal catalytic domain"/>
    <property type="match status" value="1"/>
</dbReference>
<feature type="domain" description="Resolvase/invertase-type recombinase catalytic" evidence="2">
    <location>
        <begin position="3"/>
        <end position="148"/>
    </location>
</feature>
<evidence type="ECO:0000313" key="4">
    <source>
        <dbReference type="EMBL" id="KKR50057.1"/>
    </source>
</evidence>
<accession>A0A0G0UIN9</accession>
<dbReference type="SUPFAM" id="SSF53041">
    <property type="entry name" value="Resolvase-like"/>
    <property type="match status" value="1"/>
</dbReference>
<dbReference type="Pfam" id="PF07508">
    <property type="entry name" value="Recombinase"/>
    <property type="match status" value="1"/>
</dbReference>
<name>A0A0G0UIN9_9BACT</name>
<evidence type="ECO:0000313" key="5">
    <source>
        <dbReference type="Proteomes" id="UP000034531"/>
    </source>
</evidence>
<dbReference type="PANTHER" id="PTHR30461">
    <property type="entry name" value="DNA-INVERTASE FROM LAMBDOID PROPHAGE"/>
    <property type="match status" value="1"/>
</dbReference>
<dbReference type="Pfam" id="PF00239">
    <property type="entry name" value="Resolvase"/>
    <property type="match status" value="1"/>
</dbReference>
<organism evidence="4 5">
    <name type="scientific">Candidatus Curtissbacteria bacterium GW2011_GWA1_40_16</name>
    <dbReference type="NCBI Taxonomy" id="1618405"/>
    <lineage>
        <taxon>Bacteria</taxon>
        <taxon>Candidatus Curtissiibacteriota</taxon>
    </lineage>
</organism>